<feature type="region of interest" description="Disordered" evidence="1">
    <location>
        <begin position="163"/>
        <end position="182"/>
    </location>
</feature>
<feature type="chain" id="PRO_5016321831" evidence="2">
    <location>
        <begin position="22"/>
        <end position="182"/>
    </location>
</feature>
<evidence type="ECO:0000313" key="3">
    <source>
        <dbReference type="EMBL" id="PWN38493.1"/>
    </source>
</evidence>
<name>A0A316VQ08_9BASI</name>
<evidence type="ECO:0000313" key="4">
    <source>
        <dbReference type="Proteomes" id="UP000245771"/>
    </source>
</evidence>
<organism evidence="3 4">
    <name type="scientific">Meira miltonrushii</name>
    <dbReference type="NCBI Taxonomy" id="1280837"/>
    <lineage>
        <taxon>Eukaryota</taxon>
        <taxon>Fungi</taxon>
        <taxon>Dikarya</taxon>
        <taxon>Basidiomycota</taxon>
        <taxon>Ustilaginomycotina</taxon>
        <taxon>Exobasidiomycetes</taxon>
        <taxon>Exobasidiales</taxon>
        <taxon>Brachybasidiaceae</taxon>
        <taxon>Meira</taxon>
    </lineage>
</organism>
<keyword evidence="2" id="KW-0732">Signal</keyword>
<proteinExistence type="predicted"/>
<keyword evidence="4" id="KW-1185">Reference proteome</keyword>
<gene>
    <name evidence="3" type="ORF">FA14DRAFT_153814</name>
</gene>
<dbReference type="EMBL" id="KZ819602">
    <property type="protein sequence ID" value="PWN38493.1"/>
    <property type="molecule type" value="Genomic_DNA"/>
</dbReference>
<dbReference type="GeneID" id="37019405"/>
<dbReference type="AlphaFoldDB" id="A0A316VQ08"/>
<evidence type="ECO:0000256" key="2">
    <source>
        <dbReference type="SAM" id="SignalP"/>
    </source>
</evidence>
<evidence type="ECO:0000256" key="1">
    <source>
        <dbReference type="SAM" id="MobiDB-lite"/>
    </source>
</evidence>
<feature type="signal peptide" evidence="2">
    <location>
        <begin position="1"/>
        <end position="21"/>
    </location>
</feature>
<feature type="compositionally biased region" description="Basic and acidic residues" evidence="1">
    <location>
        <begin position="169"/>
        <end position="182"/>
    </location>
</feature>
<protein>
    <submittedName>
        <fullName evidence="3">Uncharacterized protein</fullName>
    </submittedName>
</protein>
<dbReference type="InParanoid" id="A0A316VQ08"/>
<sequence length="182" mass="21260">MLSIYLLYILLAFSWLHTLQSAQDGKDDQIAVEESKSSNRMKRFRLKNAGYDGKAMTSIRTAKRYIREGKFTDYHEALKHAEKDFTEKKREQKAREMAKKKALGIPRITKKRNYVRDQSKEHIITARVIKMVGRDTDLEKIKEAKAIVEAEFRRQKRVNAARAAHKKKALAETQKEKTYDEA</sequence>
<dbReference type="Proteomes" id="UP000245771">
    <property type="component" value="Unassembled WGS sequence"/>
</dbReference>
<reference evidence="3 4" key="1">
    <citation type="journal article" date="2018" name="Mol. Biol. Evol.">
        <title>Broad Genomic Sampling Reveals a Smut Pathogenic Ancestry of the Fungal Clade Ustilaginomycotina.</title>
        <authorList>
            <person name="Kijpornyongpan T."/>
            <person name="Mondo S.J."/>
            <person name="Barry K."/>
            <person name="Sandor L."/>
            <person name="Lee J."/>
            <person name="Lipzen A."/>
            <person name="Pangilinan J."/>
            <person name="LaButti K."/>
            <person name="Hainaut M."/>
            <person name="Henrissat B."/>
            <person name="Grigoriev I.V."/>
            <person name="Spatafora J.W."/>
            <person name="Aime M.C."/>
        </authorList>
    </citation>
    <scope>NUCLEOTIDE SEQUENCE [LARGE SCALE GENOMIC DNA]</scope>
    <source>
        <strain evidence="3 4">MCA 3882</strain>
    </source>
</reference>
<dbReference type="RefSeq" id="XP_025358795.1">
    <property type="nucleotide sequence ID" value="XM_025497624.1"/>
</dbReference>
<accession>A0A316VQ08</accession>